<dbReference type="RefSeq" id="WP_144347619.1">
    <property type="nucleotide sequence ID" value="NZ_VMKP01000002.1"/>
</dbReference>
<keyword evidence="3 5" id="KW-1133">Transmembrane helix</keyword>
<protein>
    <submittedName>
        <fullName evidence="6">ZIP family metal transporter</fullName>
    </submittedName>
</protein>
<gene>
    <name evidence="6" type="ORF">FPL11_04600</name>
</gene>
<feature type="transmembrane region" description="Helical" evidence="5">
    <location>
        <begin position="225"/>
        <end position="246"/>
    </location>
</feature>
<feature type="transmembrane region" description="Helical" evidence="5">
    <location>
        <begin position="134"/>
        <end position="158"/>
    </location>
</feature>
<comment type="caution">
    <text evidence="6">The sequence shown here is derived from an EMBL/GenBank/DDBJ whole genome shotgun (WGS) entry which is preliminary data.</text>
</comment>
<comment type="subcellular location">
    <subcellularLocation>
        <location evidence="1">Membrane</location>
        <topology evidence="1">Multi-pass membrane protein</topology>
    </subcellularLocation>
</comment>
<dbReference type="Pfam" id="PF02535">
    <property type="entry name" value="Zip"/>
    <property type="match status" value="1"/>
</dbReference>
<evidence type="ECO:0000256" key="2">
    <source>
        <dbReference type="ARBA" id="ARBA00022692"/>
    </source>
</evidence>
<dbReference type="InterPro" id="IPR003689">
    <property type="entry name" value="ZIP"/>
</dbReference>
<evidence type="ECO:0000256" key="5">
    <source>
        <dbReference type="SAM" id="Phobius"/>
    </source>
</evidence>
<evidence type="ECO:0000313" key="6">
    <source>
        <dbReference type="EMBL" id="TVO65366.1"/>
    </source>
</evidence>
<accession>A0A557RJU5</accession>
<dbReference type="PANTHER" id="PTHR11040">
    <property type="entry name" value="ZINC/IRON TRANSPORTER"/>
    <property type="match status" value="1"/>
</dbReference>
<evidence type="ECO:0000256" key="3">
    <source>
        <dbReference type="ARBA" id="ARBA00022989"/>
    </source>
</evidence>
<evidence type="ECO:0000256" key="4">
    <source>
        <dbReference type="ARBA" id="ARBA00023136"/>
    </source>
</evidence>
<organism evidence="6 7">
    <name type="scientific">Spiribacter aquaticus</name>
    <dbReference type="NCBI Taxonomy" id="1935996"/>
    <lineage>
        <taxon>Bacteria</taxon>
        <taxon>Pseudomonadati</taxon>
        <taxon>Pseudomonadota</taxon>
        <taxon>Gammaproteobacteria</taxon>
        <taxon>Chromatiales</taxon>
        <taxon>Ectothiorhodospiraceae</taxon>
        <taxon>Spiribacter</taxon>
    </lineage>
</organism>
<name>A0A557RJU5_9GAMM</name>
<dbReference type="Proteomes" id="UP000316688">
    <property type="component" value="Unassembled WGS sequence"/>
</dbReference>
<dbReference type="EMBL" id="VMKP01000002">
    <property type="protein sequence ID" value="TVO65366.1"/>
    <property type="molecule type" value="Genomic_DNA"/>
</dbReference>
<evidence type="ECO:0000256" key="1">
    <source>
        <dbReference type="ARBA" id="ARBA00004141"/>
    </source>
</evidence>
<proteinExistence type="predicted"/>
<feature type="transmembrane region" description="Helical" evidence="5">
    <location>
        <begin position="6"/>
        <end position="31"/>
    </location>
</feature>
<feature type="transmembrane region" description="Helical" evidence="5">
    <location>
        <begin position="195"/>
        <end position="213"/>
    </location>
</feature>
<reference evidence="6 7" key="1">
    <citation type="submission" date="2019-07" db="EMBL/GenBank/DDBJ databases">
        <title>Reclasification of Spiribacter aquaticus.</title>
        <authorList>
            <person name="Leon M.J."/>
            <person name="Sanchez-Porro C."/>
            <person name="Ventosa A."/>
        </authorList>
    </citation>
    <scope>NUCLEOTIDE SEQUENCE [LARGE SCALE GENOMIC DNA]</scope>
    <source>
        <strain evidence="6 7">SP30</strain>
    </source>
</reference>
<sequence>MAMEVSLLTVFIAALITAITTGIGAFPLAFAHRVGDRWLAIGAALAGGLMLAASHSLVSEGNTLDAWRTLIGIGSGLVLVVLADRWVDQHDTPDIGDLQGANARKALMIVGIMTIHSFAEGIGVGVAYGGGEELGVFITTAIAIHNIPEGLAIALVLVPRGVSVWKAAGWSVFSSLPQPLMAIPAYLFVSVFEPFLPIGLGLAAGAMIWMVFAEMIPDANKGLTASGVGIVIVLAFMGMFAFQTLIPH</sequence>
<keyword evidence="7" id="KW-1185">Reference proteome</keyword>
<keyword evidence="2 5" id="KW-0812">Transmembrane</keyword>
<dbReference type="PANTHER" id="PTHR11040:SF70">
    <property type="entry name" value="OS05G0316100 PROTEIN"/>
    <property type="match status" value="1"/>
</dbReference>
<feature type="transmembrane region" description="Helical" evidence="5">
    <location>
        <begin position="38"/>
        <end position="58"/>
    </location>
</feature>
<evidence type="ECO:0000313" key="7">
    <source>
        <dbReference type="Proteomes" id="UP000316688"/>
    </source>
</evidence>
<feature type="transmembrane region" description="Helical" evidence="5">
    <location>
        <begin position="107"/>
        <end position="128"/>
    </location>
</feature>
<keyword evidence="4 5" id="KW-0472">Membrane</keyword>
<dbReference type="AlphaFoldDB" id="A0A557RJU5"/>
<dbReference type="GO" id="GO:0016020">
    <property type="term" value="C:membrane"/>
    <property type="evidence" value="ECO:0007669"/>
    <property type="project" value="UniProtKB-SubCell"/>
</dbReference>
<feature type="transmembrane region" description="Helical" evidence="5">
    <location>
        <begin position="70"/>
        <end position="87"/>
    </location>
</feature>
<dbReference type="GO" id="GO:0005385">
    <property type="term" value="F:zinc ion transmembrane transporter activity"/>
    <property type="evidence" value="ECO:0007669"/>
    <property type="project" value="TreeGrafter"/>
</dbReference>